<evidence type="ECO:0000313" key="3">
    <source>
        <dbReference type="Proteomes" id="UP001500618"/>
    </source>
</evidence>
<keyword evidence="1" id="KW-0472">Membrane</keyword>
<evidence type="ECO:0000256" key="1">
    <source>
        <dbReference type="SAM" id="Phobius"/>
    </source>
</evidence>
<organism evidence="2 3">
    <name type="scientific">Fodinicola feengrottensis</name>
    <dbReference type="NCBI Taxonomy" id="435914"/>
    <lineage>
        <taxon>Bacteria</taxon>
        <taxon>Bacillati</taxon>
        <taxon>Actinomycetota</taxon>
        <taxon>Actinomycetes</taxon>
        <taxon>Mycobacteriales</taxon>
        <taxon>Fodinicola</taxon>
    </lineage>
</organism>
<feature type="transmembrane region" description="Helical" evidence="1">
    <location>
        <begin position="137"/>
        <end position="156"/>
    </location>
</feature>
<feature type="transmembrane region" description="Helical" evidence="1">
    <location>
        <begin position="21"/>
        <end position="41"/>
    </location>
</feature>
<dbReference type="Proteomes" id="UP001500618">
    <property type="component" value="Unassembled WGS sequence"/>
</dbReference>
<keyword evidence="1" id="KW-0812">Transmembrane</keyword>
<feature type="transmembrane region" description="Helical" evidence="1">
    <location>
        <begin position="53"/>
        <end position="74"/>
    </location>
</feature>
<reference evidence="3" key="1">
    <citation type="journal article" date="2019" name="Int. J. Syst. Evol. Microbiol.">
        <title>The Global Catalogue of Microorganisms (GCM) 10K type strain sequencing project: providing services to taxonomists for standard genome sequencing and annotation.</title>
        <authorList>
            <consortium name="The Broad Institute Genomics Platform"/>
            <consortium name="The Broad Institute Genome Sequencing Center for Infectious Disease"/>
            <person name="Wu L."/>
            <person name="Ma J."/>
        </authorList>
    </citation>
    <scope>NUCLEOTIDE SEQUENCE [LARGE SCALE GENOMIC DNA]</scope>
    <source>
        <strain evidence="3">JCM 14718</strain>
    </source>
</reference>
<dbReference type="RefSeq" id="WP_344313855.1">
    <property type="nucleotide sequence ID" value="NZ_BAAANY010000030.1"/>
</dbReference>
<feature type="transmembrane region" description="Helical" evidence="1">
    <location>
        <begin position="168"/>
        <end position="193"/>
    </location>
</feature>
<name>A0ABP4UJN0_9ACTN</name>
<gene>
    <name evidence="2" type="ORF">GCM10009765_62580</name>
</gene>
<keyword evidence="1" id="KW-1133">Transmembrane helix</keyword>
<proteinExistence type="predicted"/>
<evidence type="ECO:0008006" key="4">
    <source>
        <dbReference type="Google" id="ProtNLM"/>
    </source>
</evidence>
<sequence length="194" mass="20904">MIRPFVQGDPVTHRRALAYPAVLASAHIAMAALVVAVVYQVGTVVSSYVARPLAVAICALAAVVAICVDVRAVVRNTYTVGLKRQTAKVLGHDPDRPWWVTPLLWGLDTGLIWSTFRVSCTSWVLLLSAFLNVAPQWSGFAYGAFFGVPLMVAVMLPEPETYARPDGWPLRGVQLAGMTLLVALPLTMVAGYLA</sequence>
<keyword evidence="3" id="KW-1185">Reference proteome</keyword>
<evidence type="ECO:0000313" key="2">
    <source>
        <dbReference type="EMBL" id="GAA1704908.1"/>
    </source>
</evidence>
<comment type="caution">
    <text evidence="2">The sequence shown here is derived from an EMBL/GenBank/DDBJ whole genome shotgun (WGS) entry which is preliminary data.</text>
</comment>
<accession>A0ABP4UJN0</accession>
<protein>
    <recommendedName>
        <fullName evidence="4">Sensor domain-containing protein</fullName>
    </recommendedName>
</protein>
<dbReference type="EMBL" id="BAAANY010000030">
    <property type="protein sequence ID" value="GAA1704908.1"/>
    <property type="molecule type" value="Genomic_DNA"/>
</dbReference>